<sequence>MSINLIYIFKTIVLLLVLNSCKESKIPLVKNQHGSRGLITEKAMVVSARIEASNIGAEILKNGGNAFDAMVATELALAVVYPYAGNLGGGGFMVYRMENGDVGSLDYREKAPIAATKNMYLDKDGHIIPGKSTLGGLSIGVPGTIAGMFEVYEKFGLLPIEDLLNPVIELATKGYVVTEKQEERIAGYQTFFRQVNKDSILYEKNWKKRDTIKNLQLANTLKRILLNGKDEFYKGETANVLVKFLQDNGSIITKEDLIKYKPIWRTPITFNYKDLKIISMPPPSSGGISLAQILKMIEPYNLNNFEHNSVKMIQVVTEAERRAYADRNYFLGDPDFIEIPIKTLISSAYLKNRMKDFSFYKATPSSTVSHGNIEIVESDETTHYSIIDSYGNAISATTTLNGAYGSKLYCSELGFFLNNEMDDFSSKVGAPNMFGLIGSEANSIAPEKRMLSSMTPTIIEKDGKLFMSVGTPGGSTIITSVLQTILNVYEFNMTMQEAVNAPRFHHQWLPDEIRMEPKSFDEDTIKKLKALGYFINEKDAPVIGKVDGILILDNGHLEGGADYRGDDSAVGF</sequence>
<dbReference type="InterPro" id="IPR000101">
    <property type="entry name" value="GGT_peptidase"/>
</dbReference>
<dbReference type="InterPro" id="IPR029055">
    <property type="entry name" value="Ntn_hydrolases_N"/>
</dbReference>
<evidence type="ECO:0000256" key="2">
    <source>
        <dbReference type="ARBA" id="ARBA00001089"/>
    </source>
</evidence>
<dbReference type="EC" id="3.4.19.13" evidence="5"/>
<dbReference type="Pfam" id="PF01019">
    <property type="entry name" value="G_glu_transpept"/>
    <property type="match status" value="1"/>
</dbReference>
<dbReference type="PRINTS" id="PR01210">
    <property type="entry name" value="GGTRANSPTASE"/>
</dbReference>
<dbReference type="InterPro" id="IPR051792">
    <property type="entry name" value="GGT_bact"/>
</dbReference>
<dbReference type="NCBIfam" id="TIGR00066">
    <property type="entry name" value="g_glut_trans"/>
    <property type="match status" value="1"/>
</dbReference>
<proteinExistence type="inferred from homology"/>
<dbReference type="GO" id="GO:0103068">
    <property type="term" value="F:leukotriene C4 gamma-glutamyl transferase activity"/>
    <property type="evidence" value="ECO:0007669"/>
    <property type="project" value="UniProtKB-EC"/>
</dbReference>
<comment type="similarity">
    <text evidence="5">Belongs to the gamma-glutamyltransferase family.</text>
</comment>
<keyword evidence="5" id="KW-0317">Glutathione biosynthesis</keyword>
<comment type="caution">
    <text evidence="6">The sequence shown here is derived from an EMBL/GenBank/DDBJ whole genome shotgun (WGS) entry which is preliminary data.</text>
</comment>
<accession>A0ABS4BVR9</accession>
<dbReference type="PANTHER" id="PTHR43199">
    <property type="entry name" value="GLUTATHIONE HYDROLASE"/>
    <property type="match status" value="1"/>
</dbReference>
<comment type="catalytic activity">
    <reaction evidence="4 5">
        <text>an N-terminal (5-L-glutamyl)-[peptide] + an alpha-amino acid = 5-L-glutamyl amino acid + an N-terminal L-alpha-aminoacyl-[peptide]</text>
        <dbReference type="Rhea" id="RHEA:23904"/>
        <dbReference type="Rhea" id="RHEA-COMP:9780"/>
        <dbReference type="Rhea" id="RHEA-COMP:9795"/>
        <dbReference type="ChEBI" id="CHEBI:77644"/>
        <dbReference type="ChEBI" id="CHEBI:78597"/>
        <dbReference type="ChEBI" id="CHEBI:78599"/>
        <dbReference type="ChEBI" id="CHEBI:78608"/>
        <dbReference type="EC" id="2.3.2.2"/>
    </reaction>
</comment>
<protein>
    <recommendedName>
        <fullName evidence="5">Glutathione hydrolase proenzyme</fullName>
        <ecNumber evidence="5">2.3.2.2</ecNumber>
        <ecNumber evidence="5">3.4.19.13</ecNumber>
    </recommendedName>
    <component>
        <recommendedName>
            <fullName evidence="5">Glutathione hydrolase large chain</fullName>
        </recommendedName>
    </component>
    <component>
        <recommendedName>
            <fullName evidence="5">Glutathione hydrolase small chain</fullName>
        </recommendedName>
    </component>
</protein>
<dbReference type="Gene3D" id="3.60.20.40">
    <property type="match status" value="1"/>
</dbReference>
<evidence type="ECO:0000313" key="7">
    <source>
        <dbReference type="Proteomes" id="UP000670776"/>
    </source>
</evidence>
<dbReference type="Gene3D" id="1.10.246.130">
    <property type="match status" value="1"/>
</dbReference>
<comment type="PTM">
    <text evidence="5">Cleaved by autocatalysis into a large and a small subunit.</text>
</comment>
<keyword evidence="5" id="KW-0865">Zymogen</keyword>
<dbReference type="InterPro" id="IPR043137">
    <property type="entry name" value="GGT_ssub_C"/>
</dbReference>
<evidence type="ECO:0000256" key="5">
    <source>
        <dbReference type="RuleBase" id="RU368036"/>
    </source>
</evidence>
<name>A0ABS4BVR9_9FLAO</name>
<keyword evidence="5 6" id="KW-0808">Transferase</keyword>
<dbReference type="SUPFAM" id="SSF56235">
    <property type="entry name" value="N-terminal nucleophile aminohydrolases (Ntn hydrolases)"/>
    <property type="match status" value="1"/>
</dbReference>
<comment type="catalytic activity">
    <reaction evidence="1 5">
        <text>an S-substituted glutathione + H2O = an S-substituted L-cysteinylglycine + L-glutamate</text>
        <dbReference type="Rhea" id="RHEA:59468"/>
        <dbReference type="ChEBI" id="CHEBI:15377"/>
        <dbReference type="ChEBI" id="CHEBI:29985"/>
        <dbReference type="ChEBI" id="CHEBI:90779"/>
        <dbReference type="ChEBI" id="CHEBI:143103"/>
        <dbReference type="EC" id="3.4.19.13"/>
    </reaction>
</comment>
<comment type="catalytic activity">
    <reaction evidence="2 5">
        <text>glutathione + H2O = L-cysteinylglycine + L-glutamate</text>
        <dbReference type="Rhea" id="RHEA:28807"/>
        <dbReference type="ChEBI" id="CHEBI:15377"/>
        <dbReference type="ChEBI" id="CHEBI:29985"/>
        <dbReference type="ChEBI" id="CHEBI:57925"/>
        <dbReference type="ChEBI" id="CHEBI:61694"/>
        <dbReference type="EC" id="3.4.19.13"/>
    </reaction>
</comment>
<keyword evidence="7" id="KW-1185">Reference proteome</keyword>
<evidence type="ECO:0000313" key="6">
    <source>
        <dbReference type="EMBL" id="MBP0904673.1"/>
    </source>
</evidence>
<evidence type="ECO:0000256" key="4">
    <source>
        <dbReference type="ARBA" id="ARBA00047417"/>
    </source>
</evidence>
<comment type="subunit">
    <text evidence="5">This enzyme consists of two polypeptide chains, which are synthesized in precursor form from a single polypeptide.</text>
</comment>
<dbReference type="InterPro" id="IPR043138">
    <property type="entry name" value="GGT_lsub"/>
</dbReference>
<dbReference type="RefSeq" id="WP_209655561.1">
    <property type="nucleotide sequence ID" value="NZ_JAGJCB010000012.1"/>
</dbReference>
<evidence type="ECO:0000256" key="3">
    <source>
        <dbReference type="ARBA" id="ARBA00023315"/>
    </source>
</evidence>
<gene>
    <name evidence="6" type="primary">ggt</name>
    <name evidence="6" type="ORF">J8H85_12600</name>
</gene>
<dbReference type="EC" id="2.3.2.2" evidence="5"/>
<organism evidence="6 7">
    <name type="scientific">Mariniflexile gromovii</name>
    <dbReference type="NCBI Taxonomy" id="362523"/>
    <lineage>
        <taxon>Bacteria</taxon>
        <taxon>Pseudomonadati</taxon>
        <taxon>Bacteroidota</taxon>
        <taxon>Flavobacteriia</taxon>
        <taxon>Flavobacteriales</taxon>
        <taxon>Flavobacteriaceae</taxon>
        <taxon>Mariniflexile</taxon>
    </lineage>
</organism>
<keyword evidence="3 5" id="KW-0012">Acyltransferase</keyword>
<comment type="pathway">
    <text evidence="5">Sulfur metabolism; glutathione metabolism.</text>
</comment>
<evidence type="ECO:0000256" key="1">
    <source>
        <dbReference type="ARBA" id="ARBA00001049"/>
    </source>
</evidence>
<reference evidence="6 7" key="1">
    <citation type="submission" date="2021-04" db="EMBL/GenBank/DDBJ databases">
        <title>Mariniflexile gromovii gen. nov., sp. nov., a gliding bacterium isolated from the sea urchin Strongylocentrotus intermedius.</title>
        <authorList>
            <person name="Ko S."/>
            <person name="Le V."/>
            <person name="Ahn C.-Y."/>
            <person name="Oh H.-M."/>
        </authorList>
    </citation>
    <scope>NUCLEOTIDE SEQUENCE [LARGE SCALE GENOMIC DNA]</scope>
    <source>
        <strain evidence="6 7">KCTC 12570</strain>
    </source>
</reference>
<dbReference type="PANTHER" id="PTHR43199:SF6">
    <property type="entry name" value="GLUTATHIONE HYDROLASE PROENZYME"/>
    <property type="match status" value="1"/>
</dbReference>
<keyword evidence="5" id="KW-0378">Hydrolase</keyword>
<dbReference type="Proteomes" id="UP000670776">
    <property type="component" value="Unassembled WGS sequence"/>
</dbReference>
<dbReference type="EMBL" id="JAGJCB010000012">
    <property type="protein sequence ID" value="MBP0904673.1"/>
    <property type="molecule type" value="Genomic_DNA"/>
</dbReference>